<organism evidence="1 2">
    <name type="scientific">Methanobacterium formicicum (strain DSM 3637 / PP1)</name>
    <dbReference type="NCBI Taxonomy" id="1204725"/>
    <lineage>
        <taxon>Archaea</taxon>
        <taxon>Methanobacteriati</taxon>
        <taxon>Methanobacteriota</taxon>
        <taxon>Methanomada group</taxon>
        <taxon>Methanobacteria</taxon>
        <taxon>Methanobacteriales</taxon>
        <taxon>Methanobacteriaceae</taxon>
        <taxon>Methanobacterium</taxon>
    </lineage>
</organism>
<dbReference type="RefSeq" id="WP_004031066.1">
    <property type="nucleotide sequence ID" value="NZ_AMPO01000007.1"/>
</dbReference>
<evidence type="ECO:0000313" key="2">
    <source>
        <dbReference type="Proteomes" id="UP000007360"/>
    </source>
</evidence>
<comment type="caution">
    <text evidence="1">The sequence shown here is derived from an EMBL/GenBank/DDBJ whole genome shotgun (WGS) entry which is preliminary data.</text>
</comment>
<dbReference type="PATRIC" id="fig|1204725.3.peg.1725"/>
<keyword evidence="2" id="KW-1185">Reference proteome</keyword>
<sequence length="75" mass="8765">MKISAKFCPNCGSPNIKWLNPQMWSIWKCWDCGYQGAVVIEDEKLAEEIQKKFLEKIDNEKVNLKKDKTESSLEE</sequence>
<dbReference type="AlphaFoldDB" id="K2RRV6"/>
<dbReference type="EMBL" id="AMPO01000007">
    <property type="protein sequence ID" value="EKF85475.1"/>
    <property type="molecule type" value="Genomic_DNA"/>
</dbReference>
<dbReference type="Proteomes" id="UP000007360">
    <property type="component" value="Unassembled WGS sequence"/>
</dbReference>
<reference evidence="1 2" key="1">
    <citation type="journal article" date="2012" name="J. Bacteriol.">
        <title>Draft genome sequence of Methanobacterium formicicum DSM 3637, an archaebacterium isolated from the methane producer amoeba Pelomyxa palustris.</title>
        <authorList>
            <person name="Gutierrez G."/>
        </authorList>
    </citation>
    <scope>NUCLEOTIDE SEQUENCE [LARGE SCALE GENOMIC DNA]</scope>
    <source>
        <strain evidence="2">DSM 3637 / PP1</strain>
    </source>
</reference>
<gene>
    <name evidence="1" type="ORF">A994_08576</name>
</gene>
<accession>K2RRV6</accession>
<dbReference type="OrthoDB" id="70849at2157"/>
<protein>
    <submittedName>
        <fullName evidence="1">Uncharacterized protein</fullName>
    </submittedName>
</protein>
<evidence type="ECO:0000313" key="1">
    <source>
        <dbReference type="EMBL" id="EKF85475.1"/>
    </source>
</evidence>
<name>K2RRV6_METFP</name>
<proteinExistence type="predicted"/>